<feature type="domain" description="ABC transmembrane type-1" evidence="11">
    <location>
        <begin position="37"/>
        <end position="319"/>
    </location>
</feature>
<evidence type="ECO:0000256" key="3">
    <source>
        <dbReference type="ARBA" id="ARBA00022475"/>
    </source>
</evidence>
<organism evidence="12 13">
    <name type="scientific">Paremcibacter congregatus</name>
    <dbReference type="NCBI Taxonomy" id="2043170"/>
    <lineage>
        <taxon>Bacteria</taxon>
        <taxon>Pseudomonadati</taxon>
        <taxon>Pseudomonadota</taxon>
        <taxon>Alphaproteobacteria</taxon>
        <taxon>Emcibacterales</taxon>
        <taxon>Emcibacteraceae</taxon>
        <taxon>Paremcibacter</taxon>
    </lineage>
</organism>
<dbReference type="CDD" id="cd07346">
    <property type="entry name" value="ABC_6TM_exporters"/>
    <property type="match status" value="1"/>
</dbReference>
<evidence type="ECO:0000256" key="2">
    <source>
        <dbReference type="ARBA" id="ARBA00022448"/>
    </source>
</evidence>
<evidence type="ECO:0000256" key="9">
    <source>
        <dbReference type="SAM" id="Phobius"/>
    </source>
</evidence>
<comment type="caution">
    <text evidence="12">The sequence shown here is derived from an EMBL/GenBank/DDBJ whole genome shotgun (WGS) entry which is preliminary data.</text>
</comment>
<dbReference type="Proteomes" id="UP000229730">
    <property type="component" value="Unassembled WGS sequence"/>
</dbReference>
<dbReference type="InterPro" id="IPR027417">
    <property type="entry name" value="P-loop_NTPase"/>
</dbReference>
<dbReference type="GO" id="GO:0015421">
    <property type="term" value="F:ABC-type oligopeptide transporter activity"/>
    <property type="evidence" value="ECO:0007669"/>
    <property type="project" value="TreeGrafter"/>
</dbReference>
<dbReference type="Gene3D" id="3.40.50.300">
    <property type="entry name" value="P-loop containing nucleotide triphosphate hydrolases"/>
    <property type="match status" value="1"/>
</dbReference>
<sequence length="572" mass="63550">MIKGCEPVKQAQKDKIRRRHAREWVGQFMRPEIGPLILVMVIAAVMTGFALAQPYLTKLLIDDGLMRGNMDRVVQFAVLIIIMALIVFVVSGINRWLYVGLSGRILFRLREDVFQRLMMLSPDFFGRWRTGDIVSRLDGDVAEVQRFSTDSLLAVVNGSLALIGSIAIMLWLSPQLTLIAFALLPLQILFLRLMRPRVEQSSRDLREKSATLSSFLIERLESVKVIQAMSGAEQEQARLRGLNRSYLHDLLRLQVVNHVTGGVPGMLTSIATAMVFIVGGYHVTDGTATLGTLIAFSAYMGRATGPVQSFLGLYVAYQRAMVSLIRVRALRRHKVPVKDPSTPKEIGDRARGHIILDQVGFYHDKAQQQGIRDVCLDIKAGEKILITGPSGGGKSTLIDLLHRHYDPLMGSITLDGVSYKEIALKELRRIIAVVDQNTILFRGTVRDNITYGVPGASMDQVIVAAQAARIDDFIQSLPAGYDTVIGERGAQLSGGQKQRLSIARALLMDPKVLILDEATSALDNETEVEFQEMLDQFFERRTRIIISHHVGAIGNLDRIFSLRDGQLTEVTP</sequence>
<dbReference type="InterPro" id="IPR003593">
    <property type="entry name" value="AAA+_ATPase"/>
</dbReference>
<keyword evidence="6 12" id="KW-0067">ATP-binding</keyword>
<evidence type="ECO:0000256" key="4">
    <source>
        <dbReference type="ARBA" id="ARBA00022692"/>
    </source>
</evidence>
<proteinExistence type="predicted"/>
<dbReference type="FunFam" id="3.40.50.300:FF:000299">
    <property type="entry name" value="ABC transporter ATP-binding protein/permease"/>
    <property type="match status" value="1"/>
</dbReference>
<dbReference type="Gene3D" id="1.20.1560.10">
    <property type="entry name" value="ABC transporter type 1, transmembrane domain"/>
    <property type="match status" value="1"/>
</dbReference>
<dbReference type="InterPro" id="IPR039421">
    <property type="entry name" value="Type_1_exporter"/>
</dbReference>
<evidence type="ECO:0000256" key="8">
    <source>
        <dbReference type="ARBA" id="ARBA00023136"/>
    </source>
</evidence>
<dbReference type="Pfam" id="PF00664">
    <property type="entry name" value="ABC_membrane"/>
    <property type="match status" value="1"/>
</dbReference>
<evidence type="ECO:0000259" key="11">
    <source>
        <dbReference type="PROSITE" id="PS50929"/>
    </source>
</evidence>
<evidence type="ECO:0000256" key="7">
    <source>
        <dbReference type="ARBA" id="ARBA00022989"/>
    </source>
</evidence>
<keyword evidence="3" id="KW-1003">Cell membrane</keyword>
<feature type="transmembrane region" description="Helical" evidence="9">
    <location>
        <begin position="152"/>
        <end position="172"/>
    </location>
</feature>
<dbReference type="PANTHER" id="PTHR43394">
    <property type="entry name" value="ATP-DEPENDENT PERMEASE MDL1, MITOCHONDRIAL"/>
    <property type="match status" value="1"/>
</dbReference>
<evidence type="ECO:0000259" key="10">
    <source>
        <dbReference type="PROSITE" id="PS50893"/>
    </source>
</evidence>
<dbReference type="SMART" id="SM00382">
    <property type="entry name" value="AAA"/>
    <property type="match status" value="1"/>
</dbReference>
<dbReference type="Pfam" id="PF00005">
    <property type="entry name" value="ABC_tran"/>
    <property type="match status" value="1"/>
</dbReference>
<dbReference type="PROSITE" id="PS00211">
    <property type="entry name" value="ABC_TRANSPORTER_1"/>
    <property type="match status" value="1"/>
</dbReference>
<evidence type="ECO:0000256" key="1">
    <source>
        <dbReference type="ARBA" id="ARBA00004651"/>
    </source>
</evidence>
<evidence type="ECO:0000256" key="6">
    <source>
        <dbReference type="ARBA" id="ARBA00022840"/>
    </source>
</evidence>
<accession>A0A2G4YSN9</accession>
<keyword evidence="5" id="KW-0547">Nucleotide-binding</keyword>
<reference evidence="12 13" key="1">
    <citation type="submission" date="2017-10" db="EMBL/GenBank/DDBJ databases">
        <title>Frigbacter circumglobatus gen. nov. sp. nov., isolated from sediment cultured in situ.</title>
        <authorList>
            <person name="Zhao Z."/>
        </authorList>
    </citation>
    <scope>NUCLEOTIDE SEQUENCE [LARGE SCALE GENOMIC DNA]</scope>
    <source>
        <strain evidence="12 13">ZYL</strain>
    </source>
</reference>
<dbReference type="InterPro" id="IPR017871">
    <property type="entry name" value="ABC_transporter-like_CS"/>
</dbReference>
<dbReference type="AlphaFoldDB" id="A0A2G4YSN9"/>
<dbReference type="InterPro" id="IPR003439">
    <property type="entry name" value="ABC_transporter-like_ATP-bd"/>
</dbReference>
<protein>
    <submittedName>
        <fullName evidence="12">ABC transporter ATP-binding protein</fullName>
    </submittedName>
</protein>
<dbReference type="EMBL" id="PDEM01000024">
    <property type="protein sequence ID" value="PHZ84456.1"/>
    <property type="molecule type" value="Genomic_DNA"/>
</dbReference>
<keyword evidence="13" id="KW-1185">Reference proteome</keyword>
<feature type="transmembrane region" description="Helical" evidence="9">
    <location>
        <begin position="76"/>
        <end position="98"/>
    </location>
</feature>
<dbReference type="SUPFAM" id="SSF52540">
    <property type="entry name" value="P-loop containing nucleoside triphosphate hydrolases"/>
    <property type="match status" value="1"/>
</dbReference>
<dbReference type="PROSITE" id="PS50893">
    <property type="entry name" value="ABC_TRANSPORTER_2"/>
    <property type="match status" value="1"/>
</dbReference>
<comment type="subcellular location">
    <subcellularLocation>
        <location evidence="1">Cell membrane</location>
        <topology evidence="1">Multi-pass membrane protein</topology>
    </subcellularLocation>
</comment>
<evidence type="ECO:0000256" key="5">
    <source>
        <dbReference type="ARBA" id="ARBA00022741"/>
    </source>
</evidence>
<dbReference type="InParanoid" id="A0A2G4YSN9"/>
<dbReference type="GO" id="GO:0016887">
    <property type="term" value="F:ATP hydrolysis activity"/>
    <property type="evidence" value="ECO:0007669"/>
    <property type="project" value="InterPro"/>
</dbReference>
<dbReference type="SUPFAM" id="SSF90123">
    <property type="entry name" value="ABC transporter transmembrane region"/>
    <property type="match status" value="1"/>
</dbReference>
<name>A0A2G4YSN9_9PROT</name>
<feature type="transmembrane region" description="Helical" evidence="9">
    <location>
        <begin position="36"/>
        <end position="56"/>
    </location>
</feature>
<keyword evidence="4 9" id="KW-0812">Transmembrane</keyword>
<keyword evidence="2" id="KW-0813">Transport</keyword>
<gene>
    <name evidence="12" type="ORF">CRD36_11635</name>
</gene>
<dbReference type="PANTHER" id="PTHR43394:SF1">
    <property type="entry name" value="ATP-BINDING CASSETTE SUB-FAMILY B MEMBER 10, MITOCHONDRIAL"/>
    <property type="match status" value="1"/>
</dbReference>
<dbReference type="GO" id="GO:0005886">
    <property type="term" value="C:plasma membrane"/>
    <property type="evidence" value="ECO:0007669"/>
    <property type="project" value="UniProtKB-SubCell"/>
</dbReference>
<dbReference type="OrthoDB" id="5288404at2"/>
<feature type="transmembrane region" description="Helical" evidence="9">
    <location>
        <begin position="178"/>
        <end position="194"/>
    </location>
</feature>
<evidence type="ECO:0000313" key="12">
    <source>
        <dbReference type="EMBL" id="PHZ84456.1"/>
    </source>
</evidence>
<keyword evidence="8 9" id="KW-0472">Membrane</keyword>
<dbReference type="PROSITE" id="PS50929">
    <property type="entry name" value="ABC_TM1F"/>
    <property type="match status" value="1"/>
</dbReference>
<dbReference type="GO" id="GO:0005524">
    <property type="term" value="F:ATP binding"/>
    <property type="evidence" value="ECO:0007669"/>
    <property type="project" value="UniProtKB-KW"/>
</dbReference>
<dbReference type="InterPro" id="IPR036640">
    <property type="entry name" value="ABC1_TM_sf"/>
</dbReference>
<feature type="domain" description="ABC transporter" evidence="10">
    <location>
        <begin position="354"/>
        <end position="572"/>
    </location>
</feature>
<keyword evidence="7 9" id="KW-1133">Transmembrane helix</keyword>
<evidence type="ECO:0000313" key="13">
    <source>
        <dbReference type="Proteomes" id="UP000229730"/>
    </source>
</evidence>
<dbReference type="InterPro" id="IPR011527">
    <property type="entry name" value="ABC1_TM_dom"/>
</dbReference>